<evidence type="ECO:0000313" key="2">
    <source>
        <dbReference type="Proteomes" id="UP000479710"/>
    </source>
</evidence>
<evidence type="ECO:0000313" key="1">
    <source>
        <dbReference type="EMBL" id="KAF0930605.1"/>
    </source>
</evidence>
<sequence length="180" mass="18307">MENGMAGGDIVPFARHGDLVADRENGEQRERVGSDGRVVMQCNGWALRKRVESTAGGGSEGGGTPKNQVVASSDKVVAGSVDDDVCHCVLPPAGAWVVGGVEGVRTLKRGGDRSVYVGDDGGRGTGGKRAPFSNDGGRGIGGKTAAVGHGCCAADLRVGIVEGVRWPTRHDGDGSGRRAA</sequence>
<accession>A0A6G1F192</accession>
<dbReference type="AlphaFoldDB" id="A0A6G1F192"/>
<comment type="caution">
    <text evidence="1">The sequence shown here is derived from an EMBL/GenBank/DDBJ whole genome shotgun (WGS) entry which is preliminary data.</text>
</comment>
<gene>
    <name evidence="1" type="ORF">E2562_033769</name>
</gene>
<keyword evidence="2" id="KW-1185">Reference proteome</keyword>
<reference evidence="1 2" key="1">
    <citation type="submission" date="2019-11" db="EMBL/GenBank/DDBJ databases">
        <title>Whole genome sequence of Oryza granulata.</title>
        <authorList>
            <person name="Li W."/>
        </authorList>
    </citation>
    <scope>NUCLEOTIDE SEQUENCE [LARGE SCALE GENOMIC DNA]</scope>
    <source>
        <strain evidence="2">cv. Menghai</strain>
        <tissue evidence="1">Leaf</tissue>
    </source>
</reference>
<organism evidence="1 2">
    <name type="scientific">Oryza meyeriana var. granulata</name>
    <dbReference type="NCBI Taxonomy" id="110450"/>
    <lineage>
        <taxon>Eukaryota</taxon>
        <taxon>Viridiplantae</taxon>
        <taxon>Streptophyta</taxon>
        <taxon>Embryophyta</taxon>
        <taxon>Tracheophyta</taxon>
        <taxon>Spermatophyta</taxon>
        <taxon>Magnoliopsida</taxon>
        <taxon>Liliopsida</taxon>
        <taxon>Poales</taxon>
        <taxon>Poaceae</taxon>
        <taxon>BOP clade</taxon>
        <taxon>Oryzoideae</taxon>
        <taxon>Oryzeae</taxon>
        <taxon>Oryzinae</taxon>
        <taxon>Oryza</taxon>
        <taxon>Oryza meyeriana</taxon>
    </lineage>
</organism>
<proteinExistence type="predicted"/>
<protein>
    <submittedName>
        <fullName evidence="1">Uncharacterized protein</fullName>
    </submittedName>
</protein>
<dbReference type="EMBL" id="SPHZ02000002">
    <property type="protein sequence ID" value="KAF0930605.1"/>
    <property type="molecule type" value="Genomic_DNA"/>
</dbReference>
<name>A0A6G1F192_9ORYZ</name>
<dbReference type="Proteomes" id="UP000479710">
    <property type="component" value="Unassembled WGS sequence"/>
</dbReference>